<reference evidence="1 2" key="1">
    <citation type="submission" date="2021-01" db="EMBL/GenBank/DDBJ databases">
        <title>Whole genome shotgun sequence of Verrucosispora qiuiae NBRC 106684.</title>
        <authorList>
            <person name="Komaki H."/>
            <person name="Tamura T."/>
        </authorList>
    </citation>
    <scope>NUCLEOTIDE SEQUENCE [LARGE SCALE GENOMIC DNA]</scope>
    <source>
        <strain evidence="1 2">NBRC 106684</strain>
    </source>
</reference>
<dbReference type="RefSeq" id="WP_204033851.1">
    <property type="nucleotide sequence ID" value="NZ_BOPC01000018.1"/>
</dbReference>
<evidence type="ECO:0000313" key="2">
    <source>
        <dbReference type="Proteomes" id="UP000653076"/>
    </source>
</evidence>
<keyword evidence="2" id="KW-1185">Reference proteome</keyword>
<sequence length="181" mass="20111">MTTLRVSVVGLAGAGKSTCALLIADFAREQGLSHAVVKLAKPLYDLQEQVYLRSGATLPPGAQDQVLMEALADAMRRIRPTSIVDDFVARLDRTTADVIVNDDLRDPHHDAPGLTRRGFRILRITCDEDVRQKRLAERGDPSLADRSTRQIDQIRPDAIIENAGSLDEYRAKVHTLLRGWM</sequence>
<dbReference type="Proteomes" id="UP000653076">
    <property type="component" value="Unassembled WGS sequence"/>
</dbReference>
<dbReference type="InterPro" id="IPR027417">
    <property type="entry name" value="P-loop_NTPase"/>
</dbReference>
<evidence type="ECO:0008006" key="3">
    <source>
        <dbReference type="Google" id="ProtNLM"/>
    </source>
</evidence>
<comment type="caution">
    <text evidence="1">The sequence shown here is derived from an EMBL/GenBank/DDBJ whole genome shotgun (WGS) entry which is preliminary data.</text>
</comment>
<organism evidence="1 2">
    <name type="scientific">Micromonospora qiuiae</name>
    <dbReference type="NCBI Taxonomy" id="502268"/>
    <lineage>
        <taxon>Bacteria</taxon>
        <taxon>Bacillati</taxon>
        <taxon>Actinomycetota</taxon>
        <taxon>Actinomycetes</taxon>
        <taxon>Micromonosporales</taxon>
        <taxon>Micromonosporaceae</taxon>
        <taxon>Micromonospora</taxon>
    </lineage>
</organism>
<proteinExistence type="predicted"/>
<dbReference type="Gene3D" id="3.40.50.300">
    <property type="entry name" value="P-loop containing nucleotide triphosphate hydrolases"/>
    <property type="match status" value="1"/>
</dbReference>
<gene>
    <name evidence="1" type="ORF">Vqi01_15040</name>
</gene>
<accession>A0ABQ4J896</accession>
<dbReference type="SUPFAM" id="SSF52540">
    <property type="entry name" value="P-loop containing nucleoside triphosphate hydrolases"/>
    <property type="match status" value="1"/>
</dbReference>
<name>A0ABQ4J896_9ACTN</name>
<dbReference type="EMBL" id="BOPC01000018">
    <property type="protein sequence ID" value="GIJ26342.1"/>
    <property type="molecule type" value="Genomic_DNA"/>
</dbReference>
<protein>
    <recommendedName>
        <fullName evidence="3">Dephospho-CoA kinase</fullName>
    </recommendedName>
</protein>
<evidence type="ECO:0000313" key="1">
    <source>
        <dbReference type="EMBL" id="GIJ26342.1"/>
    </source>
</evidence>